<dbReference type="Gene3D" id="1.50.10.20">
    <property type="match status" value="1"/>
</dbReference>
<reference evidence="11 12" key="1">
    <citation type="submission" date="2017-08" db="EMBL/GenBank/DDBJ databases">
        <title>Acidophilic green algal genome provides insights into adaptation to an acidic environment.</title>
        <authorList>
            <person name="Hirooka S."/>
            <person name="Hirose Y."/>
            <person name="Kanesaki Y."/>
            <person name="Higuchi S."/>
            <person name="Fujiwara T."/>
            <person name="Onuma R."/>
            <person name="Era A."/>
            <person name="Ohbayashi R."/>
            <person name="Uzuka A."/>
            <person name="Nozaki H."/>
            <person name="Yoshikawa H."/>
            <person name="Miyagishima S.Y."/>
        </authorList>
    </citation>
    <scope>NUCLEOTIDE SEQUENCE [LARGE SCALE GENOMIC DNA]</scope>
    <source>
        <strain evidence="11 12">NIES-2499</strain>
    </source>
</reference>
<evidence type="ECO:0000313" key="12">
    <source>
        <dbReference type="Proteomes" id="UP000232323"/>
    </source>
</evidence>
<keyword evidence="12" id="KW-1185">Reference proteome</keyword>
<comment type="function">
    <text evidence="9">Catalyzes the transfer of a farnesyl moiety from farnesyl diphosphate to a cysteine at the fourth position from the C-terminus of several proteins. The beta subunit is responsible for peptide-binding.</text>
</comment>
<feature type="domain" description="Prenyltransferase alpha-alpha toroid" evidence="10">
    <location>
        <begin position="30"/>
        <end position="482"/>
    </location>
</feature>
<keyword evidence="4 9" id="KW-0637">Prenyltransferase</keyword>
<dbReference type="PANTHER" id="PTHR11774">
    <property type="entry name" value="GERANYLGERANYL TRANSFERASE TYPE BETA SUBUNIT"/>
    <property type="match status" value="1"/>
</dbReference>
<evidence type="ECO:0000256" key="1">
    <source>
        <dbReference type="ARBA" id="ARBA00010497"/>
    </source>
</evidence>
<evidence type="ECO:0000256" key="2">
    <source>
        <dbReference type="ARBA" id="ARBA00012702"/>
    </source>
</evidence>
<keyword evidence="8 9" id="KW-0862">Zinc</keyword>
<comment type="cofactor">
    <cofactor evidence="9">
        <name>Zn(2+)</name>
        <dbReference type="ChEBI" id="CHEBI:29105"/>
    </cofactor>
    <text evidence="9">Binds 1 zinc ion per subunit.</text>
</comment>
<evidence type="ECO:0000259" key="10">
    <source>
        <dbReference type="Pfam" id="PF00432"/>
    </source>
</evidence>
<comment type="similarity">
    <text evidence="1 9">Belongs to the protein prenyltransferase subunit beta family.</text>
</comment>
<dbReference type="Pfam" id="PF00432">
    <property type="entry name" value="Prenyltrans"/>
    <property type="match status" value="1"/>
</dbReference>
<dbReference type="SUPFAM" id="SSF48239">
    <property type="entry name" value="Terpenoid cyclases/Protein prenyltransferases"/>
    <property type="match status" value="1"/>
</dbReference>
<comment type="subunit">
    <text evidence="9">Heterodimer of FTA and FTB.</text>
</comment>
<dbReference type="PANTHER" id="PTHR11774:SF6">
    <property type="entry name" value="PROTEIN FARNESYLTRANSFERASE SUBUNIT BETA"/>
    <property type="match status" value="1"/>
</dbReference>
<evidence type="ECO:0000256" key="6">
    <source>
        <dbReference type="ARBA" id="ARBA00022723"/>
    </source>
</evidence>
<sequence>MWVAIFVKVLPFYQEFDQFQPEELTEVLQLLRAVHVPYLQKGLGQLPASFASLDASRPWICYWIIHSLALLDAPLPSTPSAEDVIFFLSCCQGPNGGYGGGPMQIPHLAPTYASVCALITVGNDTALSSIDRTKMYEFLLQLCIPPERGGGFCIHEGGEGDLRACYLAMAVAHMLCLDKKELMRRSNLVSYVKRCQTYEGGMGGEPGTEAHGGYTYCGLAALCLCDAAGAIDIQNLERWACQRQGSMEGGFNGRTNKLVDGCYSYWQGGLFPLLQTASRNLRPYESSKAASKNAPLPEVPQLPETLMFLTPAEQALSIHSAKAAWAQQISALAVQVGDAVDTALSEGESSRATSERARQARTLLDQAGEAQEAAEQSHINVIAASCGAAMLHQVLQPAAHALPVDPRDPPPTPIYNYESLQLWILRCCQVSKGGLRDKPGKPPDYYHTCYCLSGLSSAQHYSHVVVGPAENLLKKADPLCNVVEEKLICAHKYFNAVGKV</sequence>
<evidence type="ECO:0000256" key="7">
    <source>
        <dbReference type="ARBA" id="ARBA00022737"/>
    </source>
</evidence>
<dbReference type="STRING" id="1157962.A0A250WQT1"/>
<dbReference type="InterPro" id="IPR026872">
    <property type="entry name" value="FTB"/>
</dbReference>
<dbReference type="EC" id="2.5.1.58" evidence="2 9"/>
<dbReference type="CDD" id="cd02893">
    <property type="entry name" value="FTase"/>
    <property type="match status" value="1"/>
</dbReference>
<keyword evidence="7" id="KW-0677">Repeat</keyword>
<evidence type="ECO:0000313" key="11">
    <source>
        <dbReference type="EMBL" id="GAX72910.1"/>
    </source>
</evidence>
<evidence type="ECO:0000256" key="9">
    <source>
        <dbReference type="RuleBase" id="RU365056"/>
    </source>
</evidence>
<dbReference type="AlphaFoldDB" id="A0A250WQT1"/>
<evidence type="ECO:0000256" key="4">
    <source>
        <dbReference type="ARBA" id="ARBA00022602"/>
    </source>
</evidence>
<dbReference type="GO" id="GO:0005965">
    <property type="term" value="C:protein farnesyltransferase complex"/>
    <property type="evidence" value="ECO:0007669"/>
    <property type="project" value="UniProtKB-UniRule"/>
</dbReference>
<dbReference type="InterPro" id="IPR008930">
    <property type="entry name" value="Terpenoid_cyclase/PrenylTrfase"/>
</dbReference>
<organism evidence="11 12">
    <name type="scientific">Chlamydomonas eustigma</name>
    <dbReference type="NCBI Taxonomy" id="1157962"/>
    <lineage>
        <taxon>Eukaryota</taxon>
        <taxon>Viridiplantae</taxon>
        <taxon>Chlorophyta</taxon>
        <taxon>core chlorophytes</taxon>
        <taxon>Chlorophyceae</taxon>
        <taxon>CS clade</taxon>
        <taxon>Chlamydomonadales</taxon>
        <taxon>Chlamydomonadaceae</taxon>
        <taxon>Chlamydomonas</taxon>
    </lineage>
</organism>
<dbReference type="GO" id="GO:0004660">
    <property type="term" value="F:protein farnesyltransferase activity"/>
    <property type="evidence" value="ECO:0007669"/>
    <property type="project" value="UniProtKB-UniRule"/>
</dbReference>
<dbReference type="GO" id="GO:0097354">
    <property type="term" value="P:prenylation"/>
    <property type="evidence" value="ECO:0007669"/>
    <property type="project" value="UniProtKB-UniRule"/>
</dbReference>
<dbReference type="Proteomes" id="UP000232323">
    <property type="component" value="Unassembled WGS sequence"/>
</dbReference>
<dbReference type="EMBL" id="BEGY01000001">
    <property type="protein sequence ID" value="GAX72910.1"/>
    <property type="molecule type" value="Genomic_DNA"/>
</dbReference>
<keyword evidence="6 9" id="KW-0479">Metal-binding</keyword>
<evidence type="ECO:0000256" key="3">
    <source>
        <dbReference type="ARBA" id="ARBA00015798"/>
    </source>
</evidence>
<comment type="catalytic activity">
    <reaction evidence="9">
        <text>L-cysteinyl-[protein] + (2E,6E)-farnesyl diphosphate = S-(2E,6E)-farnesyl-L-cysteinyl-[protein] + diphosphate</text>
        <dbReference type="Rhea" id="RHEA:13345"/>
        <dbReference type="Rhea" id="RHEA-COMP:10131"/>
        <dbReference type="Rhea" id="RHEA-COMP:11535"/>
        <dbReference type="ChEBI" id="CHEBI:29950"/>
        <dbReference type="ChEBI" id="CHEBI:33019"/>
        <dbReference type="ChEBI" id="CHEBI:86019"/>
        <dbReference type="ChEBI" id="CHEBI:175763"/>
    </reaction>
</comment>
<dbReference type="InterPro" id="IPR045089">
    <property type="entry name" value="PGGT1B-like"/>
</dbReference>
<proteinExistence type="inferred from homology"/>
<name>A0A250WQT1_9CHLO</name>
<evidence type="ECO:0000256" key="5">
    <source>
        <dbReference type="ARBA" id="ARBA00022679"/>
    </source>
</evidence>
<keyword evidence="5 9" id="KW-0808">Transferase</keyword>
<accession>A0A250WQT1</accession>
<dbReference type="InterPro" id="IPR001330">
    <property type="entry name" value="Prenyltrans"/>
</dbReference>
<gene>
    <name evidence="11" type="ORF">CEUSTIGMA_g365.t1</name>
</gene>
<dbReference type="GO" id="GO:0008270">
    <property type="term" value="F:zinc ion binding"/>
    <property type="evidence" value="ECO:0007669"/>
    <property type="project" value="UniProtKB-UniRule"/>
</dbReference>
<protein>
    <recommendedName>
        <fullName evidence="3 9">Protein farnesyltransferase subunit beta</fullName>
        <shortName evidence="9">FTase-beta</shortName>
        <ecNumber evidence="2 9">2.5.1.58</ecNumber>
    </recommendedName>
</protein>
<dbReference type="OrthoDB" id="10261146at2759"/>
<evidence type="ECO:0000256" key="8">
    <source>
        <dbReference type="ARBA" id="ARBA00022833"/>
    </source>
</evidence>
<comment type="caution">
    <text evidence="11">The sequence shown here is derived from an EMBL/GenBank/DDBJ whole genome shotgun (WGS) entry which is preliminary data.</text>
</comment>